<dbReference type="FunFam" id="3.30.1020.10:FF:000004">
    <property type="entry name" value="Thiol-specific antioxidant protein 3"/>
    <property type="match status" value="1"/>
</dbReference>
<keyword evidence="3 6" id="KW-0560">Oxidoreductase</keyword>
<dbReference type="InterPro" id="IPR036249">
    <property type="entry name" value="Thioredoxin-like_sf"/>
</dbReference>
<dbReference type="STRING" id="105984.A0A427XUD3"/>
<feature type="domain" description="Thioredoxin" evidence="8">
    <location>
        <begin position="3"/>
        <end position="170"/>
    </location>
</feature>
<dbReference type="PROSITE" id="PS51352">
    <property type="entry name" value="THIOREDOXIN_2"/>
    <property type="match status" value="1"/>
</dbReference>
<dbReference type="PANTHER" id="PTHR43503">
    <property type="entry name" value="MCG48959-RELATED"/>
    <property type="match status" value="1"/>
</dbReference>
<comment type="similarity">
    <text evidence="5">Belongs to the peroxiredoxin family. Prx6 subfamily.</text>
</comment>
<dbReference type="Proteomes" id="UP000279236">
    <property type="component" value="Unassembled WGS sequence"/>
</dbReference>
<dbReference type="GO" id="GO:0005829">
    <property type="term" value="C:cytosol"/>
    <property type="evidence" value="ECO:0007669"/>
    <property type="project" value="TreeGrafter"/>
</dbReference>
<gene>
    <name evidence="9" type="ORF">EHS24_007432</name>
</gene>
<dbReference type="Pfam" id="PF10417">
    <property type="entry name" value="1-cysPrx_C"/>
    <property type="match status" value="1"/>
</dbReference>
<dbReference type="GO" id="GO:0045454">
    <property type="term" value="P:cell redox homeostasis"/>
    <property type="evidence" value="ECO:0007669"/>
    <property type="project" value="TreeGrafter"/>
</dbReference>
<evidence type="ECO:0000256" key="2">
    <source>
        <dbReference type="ARBA" id="ARBA00022862"/>
    </source>
</evidence>
<dbReference type="InterPro" id="IPR000866">
    <property type="entry name" value="AhpC/TSA"/>
</dbReference>
<evidence type="ECO:0000256" key="4">
    <source>
        <dbReference type="ARBA" id="ARBA00023284"/>
    </source>
</evidence>
<accession>A0A427XUD3</accession>
<dbReference type="AlphaFoldDB" id="A0A427XUD3"/>
<dbReference type="Pfam" id="PF00578">
    <property type="entry name" value="AhpC-TSA"/>
    <property type="match status" value="1"/>
</dbReference>
<evidence type="ECO:0000256" key="6">
    <source>
        <dbReference type="PIRNR" id="PIRNR000239"/>
    </source>
</evidence>
<dbReference type="GO" id="GO:0005739">
    <property type="term" value="C:mitochondrion"/>
    <property type="evidence" value="ECO:0007669"/>
    <property type="project" value="TreeGrafter"/>
</dbReference>
<comment type="caution">
    <text evidence="9">The sequence shown here is derived from an EMBL/GenBank/DDBJ whole genome shotgun (WGS) entry which is preliminary data.</text>
</comment>
<evidence type="ECO:0000256" key="1">
    <source>
        <dbReference type="ARBA" id="ARBA00022559"/>
    </source>
</evidence>
<evidence type="ECO:0000256" key="5">
    <source>
        <dbReference type="ARBA" id="ARBA00025719"/>
    </source>
</evidence>
<evidence type="ECO:0000256" key="3">
    <source>
        <dbReference type="ARBA" id="ARBA00023002"/>
    </source>
</evidence>
<dbReference type="GeneID" id="39591975"/>
<dbReference type="Gene3D" id="3.40.30.10">
    <property type="entry name" value="Glutaredoxin"/>
    <property type="match status" value="1"/>
</dbReference>
<organism evidence="9 10">
    <name type="scientific">Apiotrichum porosum</name>
    <dbReference type="NCBI Taxonomy" id="105984"/>
    <lineage>
        <taxon>Eukaryota</taxon>
        <taxon>Fungi</taxon>
        <taxon>Dikarya</taxon>
        <taxon>Basidiomycota</taxon>
        <taxon>Agaricomycotina</taxon>
        <taxon>Tremellomycetes</taxon>
        <taxon>Trichosporonales</taxon>
        <taxon>Trichosporonaceae</taxon>
        <taxon>Apiotrichum</taxon>
    </lineage>
</organism>
<dbReference type="InterPro" id="IPR024706">
    <property type="entry name" value="Peroxiredoxin_AhpC-typ"/>
</dbReference>
<dbReference type="PIRSF" id="PIRSF000239">
    <property type="entry name" value="AHPC"/>
    <property type="match status" value="1"/>
</dbReference>
<dbReference type="InterPro" id="IPR019479">
    <property type="entry name" value="Peroxiredoxin_C"/>
</dbReference>
<dbReference type="GO" id="GO:0051920">
    <property type="term" value="F:peroxiredoxin activity"/>
    <property type="evidence" value="ECO:0007669"/>
    <property type="project" value="InterPro"/>
</dbReference>
<dbReference type="RefSeq" id="XP_028476690.1">
    <property type="nucleotide sequence ID" value="XM_028622797.1"/>
</dbReference>
<dbReference type="CDD" id="cd03016">
    <property type="entry name" value="PRX_1cys"/>
    <property type="match status" value="1"/>
</dbReference>
<keyword evidence="10" id="KW-1185">Reference proteome</keyword>
<evidence type="ECO:0000313" key="9">
    <source>
        <dbReference type="EMBL" id="RSH82458.1"/>
    </source>
</evidence>
<dbReference type="SUPFAM" id="SSF52833">
    <property type="entry name" value="Thioredoxin-like"/>
    <property type="match status" value="1"/>
</dbReference>
<evidence type="ECO:0000256" key="7">
    <source>
        <dbReference type="PIRSR" id="PIRSR000239-1"/>
    </source>
</evidence>
<evidence type="ECO:0000313" key="10">
    <source>
        <dbReference type="Proteomes" id="UP000279236"/>
    </source>
</evidence>
<reference evidence="9 10" key="1">
    <citation type="submission" date="2018-11" db="EMBL/GenBank/DDBJ databases">
        <title>Genome sequence of Apiotrichum porosum DSM 27194.</title>
        <authorList>
            <person name="Aliyu H."/>
            <person name="Gorte O."/>
            <person name="Ochsenreither K."/>
        </authorList>
    </citation>
    <scope>NUCLEOTIDE SEQUENCE [LARGE SCALE GENOMIC DNA]</scope>
    <source>
        <strain evidence="9 10">DSM 27194</strain>
    </source>
</reference>
<dbReference type="OrthoDB" id="2996783at2759"/>
<dbReference type="InterPro" id="IPR045020">
    <property type="entry name" value="PRX_1cys"/>
</dbReference>
<feature type="active site" description="Cysteine sulfenic acid (-SOH) intermediate; for peroxidase activity" evidence="7">
    <location>
        <position position="45"/>
    </location>
</feature>
<name>A0A427XUD3_9TREE</name>
<dbReference type="Gene3D" id="3.30.1020.10">
    <property type="entry name" value="Antioxidant, Horf6, Chain A, domain2"/>
    <property type="match status" value="1"/>
</dbReference>
<evidence type="ECO:0000259" key="8">
    <source>
        <dbReference type="PROSITE" id="PS51352"/>
    </source>
</evidence>
<dbReference type="FunFam" id="3.40.30.10:FF:000011">
    <property type="entry name" value="Peroxiredoxin PRX1"/>
    <property type="match status" value="1"/>
</dbReference>
<keyword evidence="1 6" id="KW-0575">Peroxidase</keyword>
<proteinExistence type="inferred from homology"/>
<comment type="function">
    <text evidence="6">Thiol-specific peroxidase that catalyzes the reduction of hydrogen peroxide and organic hydroperoxides to water and alcohols, respectively.</text>
</comment>
<sequence>MALRLGDIAPDFEAETSKGPIKFSEYVKDSWAILFSHPDDYTPVCTTELSAVALSAGDFASRGVKLIGLSANDVASHEGWIKDIDALTGSAGASNVDFPIIADKDRSVSTLYGMLDNLDKTNVDAKGIPFTVRSVFIIDPARVIRLTLTYPASTGRNFPEIIRVIDSLQLGDKHKITTPANWNKGDKVIVHPSVQGEQVQKLFGDDVEVVYPYLRFTSDPSTKKAANGSA</sequence>
<protein>
    <recommendedName>
        <fullName evidence="8">Thioredoxin domain-containing protein</fullName>
    </recommendedName>
</protein>
<dbReference type="InterPro" id="IPR013766">
    <property type="entry name" value="Thioredoxin_domain"/>
</dbReference>
<keyword evidence="4 6" id="KW-0676">Redox-active center</keyword>
<dbReference type="EMBL" id="RSCE01000005">
    <property type="protein sequence ID" value="RSH82458.1"/>
    <property type="molecule type" value="Genomic_DNA"/>
</dbReference>
<keyword evidence="2 6" id="KW-0049">Antioxidant</keyword>
<dbReference type="PANTHER" id="PTHR43503:SF4">
    <property type="entry name" value="PEROXIREDOXIN-6"/>
    <property type="match status" value="1"/>
</dbReference>